<dbReference type="RefSeq" id="WP_146863042.1">
    <property type="nucleotide sequence ID" value="NZ_BARK01000014.1"/>
</dbReference>
<evidence type="ECO:0000313" key="2">
    <source>
        <dbReference type="Proteomes" id="UP000321079"/>
    </source>
</evidence>
<reference evidence="1 2" key="1">
    <citation type="submission" date="2019-07" db="EMBL/GenBank/DDBJ databases">
        <title>Whole genome shotgun sequence of Gluconobacter kanchanaburiensis NBRC 103587.</title>
        <authorList>
            <person name="Hosoyama A."/>
            <person name="Uohara A."/>
            <person name="Ohji S."/>
            <person name="Ichikawa N."/>
        </authorList>
    </citation>
    <scope>NUCLEOTIDE SEQUENCE [LARGE SCALE GENOMIC DNA]</scope>
    <source>
        <strain evidence="1 2">NBRC 103587</strain>
    </source>
</reference>
<comment type="caution">
    <text evidence="1">The sequence shown here is derived from an EMBL/GenBank/DDBJ whole genome shotgun (WGS) entry which is preliminary data.</text>
</comment>
<dbReference type="Gene3D" id="3.40.50.2300">
    <property type="match status" value="1"/>
</dbReference>
<dbReference type="OrthoDB" id="8304377at2"/>
<evidence type="ECO:0000313" key="1">
    <source>
        <dbReference type="EMBL" id="GEK97081.1"/>
    </source>
</evidence>
<evidence type="ECO:0008006" key="3">
    <source>
        <dbReference type="Google" id="ProtNLM"/>
    </source>
</evidence>
<dbReference type="AlphaFoldDB" id="A0A511BB96"/>
<dbReference type="EMBL" id="BJVA01000016">
    <property type="protein sequence ID" value="GEK97081.1"/>
    <property type="molecule type" value="Genomic_DNA"/>
</dbReference>
<dbReference type="InterPro" id="IPR011006">
    <property type="entry name" value="CheY-like_superfamily"/>
</dbReference>
<organism evidence="1 2">
    <name type="scientific">Gluconobacter kanchanaburiensis NBRC 103587</name>
    <dbReference type="NCBI Taxonomy" id="1307948"/>
    <lineage>
        <taxon>Bacteria</taxon>
        <taxon>Pseudomonadati</taxon>
        <taxon>Pseudomonadota</taxon>
        <taxon>Alphaproteobacteria</taxon>
        <taxon>Acetobacterales</taxon>
        <taxon>Acetobacteraceae</taxon>
        <taxon>Gluconobacter</taxon>
    </lineage>
</organism>
<dbReference type="Proteomes" id="UP000321079">
    <property type="component" value="Unassembled WGS sequence"/>
</dbReference>
<name>A0A511BB96_9PROT</name>
<keyword evidence="2" id="KW-1185">Reference proteome</keyword>
<accession>A0A511BB96</accession>
<proteinExistence type="predicted"/>
<protein>
    <recommendedName>
        <fullName evidence="3">Response regulatory domain-containing protein</fullName>
    </recommendedName>
</protein>
<dbReference type="SUPFAM" id="SSF52172">
    <property type="entry name" value="CheY-like"/>
    <property type="match status" value="1"/>
</dbReference>
<gene>
    <name evidence="1" type="ORF">GKA01_22780</name>
</gene>
<sequence>MKIFIVEDDNFKFSQLAREVDKYRGGTPIARGASLQEAMNGLVADQYDIVLLDMAIPSHAGEAGSADIYSQPVGGLDVLLYLSVQDRPERVIIMTQYPTVEYNREHVPLSKLRETLKADDIFNVDGVILFADDGKWQSQLHDILEPNT</sequence>